<feature type="domain" description="J" evidence="2">
    <location>
        <begin position="6"/>
        <end position="72"/>
    </location>
</feature>
<feature type="compositionally biased region" description="Polar residues" evidence="1">
    <location>
        <begin position="495"/>
        <end position="510"/>
    </location>
</feature>
<keyword evidence="4" id="KW-1185">Reference proteome</keyword>
<sequence>MVKDTKYYSVLELDPSCQQEDIRKAYRRLSLKWHPDKNVDNKELAELKFKEIAEAYEVLKDPETRKKYDLYGSSLFSQRPNPGDSRNSGTQDSMGNNSGHFGSQDFFGSNQSSHRNPDSFSNESLHDSLHFFHASNNLNNHRAAHSQRHQNAVNSFLQNSFFEDPFSNDPFFSQSSQMFSNNFGFGNLSGNVNQGSSGTSVKTSIHIINGQRYQTIEETDPMGNVKITETGPDGSTKVKNILSASNSRSNPRIADNTGYSINPPVNNLPSSHLSPSTESNDKGERQKSSTQGTGSHPYRPLPQKPIMRTTVDGNIPSKSEYLSSRDIDNYRRDHPQASRSNSLRSSFGSEGSQPNNTSAKSKLPSRVVPSQNTSNYEHYKNRPPIDPGIQYSSKRHLGNKLDDLHSRIPDPLIKNPPILSENINYTHKNDLKSYIANHNVTEKISIPEYAESSSRYANPNPGSQSGLNNIGKEAGIPKKYDNYIVIDDDDPPKPSNQTSNANNLHFQNPNGGYDMRKTLNPRPPTDEYKSFRRRD</sequence>
<organism evidence="3 4">
    <name type="scientific">Smittium mucronatum</name>
    <dbReference type="NCBI Taxonomy" id="133383"/>
    <lineage>
        <taxon>Eukaryota</taxon>
        <taxon>Fungi</taxon>
        <taxon>Fungi incertae sedis</taxon>
        <taxon>Zoopagomycota</taxon>
        <taxon>Kickxellomycotina</taxon>
        <taxon>Harpellomycetes</taxon>
        <taxon>Harpellales</taxon>
        <taxon>Legeriomycetaceae</taxon>
        <taxon>Smittium</taxon>
    </lineage>
</organism>
<dbReference type="GO" id="GO:0051087">
    <property type="term" value="F:protein-folding chaperone binding"/>
    <property type="evidence" value="ECO:0007669"/>
    <property type="project" value="TreeGrafter"/>
</dbReference>
<dbReference type="OrthoDB" id="10250354at2759"/>
<name>A0A1R0GP78_9FUNG</name>
<feature type="region of interest" description="Disordered" evidence="1">
    <location>
        <begin position="73"/>
        <end position="122"/>
    </location>
</feature>
<dbReference type="PANTHER" id="PTHR43948:SF10">
    <property type="entry name" value="MRJ, ISOFORM E"/>
    <property type="match status" value="1"/>
</dbReference>
<dbReference type="GO" id="GO:0005737">
    <property type="term" value="C:cytoplasm"/>
    <property type="evidence" value="ECO:0007669"/>
    <property type="project" value="TreeGrafter"/>
</dbReference>
<dbReference type="PROSITE" id="PS00636">
    <property type="entry name" value="DNAJ_1"/>
    <property type="match status" value="1"/>
</dbReference>
<dbReference type="InterPro" id="IPR018253">
    <property type="entry name" value="DnaJ_domain_CS"/>
</dbReference>
<dbReference type="CDD" id="cd06257">
    <property type="entry name" value="DnaJ"/>
    <property type="match status" value="1"/>
</dbReference>
<reference evidence="3 4" key="1">
    <citation type="journal article" date="2016" name="Mol. Biol. Evol.">
        <title>Genome-Wide Survey of Gut Fungi (Harpellales) Reveals the First Horizontally Transferred Ubiquitin Gene from a Mosquito Host.</title>
        <authorList>
            <person name="Wang Y."/>
            <person name="White M.M."/>
            <person name="Kvist S."/>
            <person name="Moncalvo J.M."/>
        </authorList>
    </citation>
    <scope>NUCLEOTIDE SEQUENCE [LARGE SCALE GENOMIC DNA]</scope>
    <source>
        <strain evidence="3 4">ALG-7-W6</strain>
    </source>
</reference>
<dbReference type="SMART" id="SM00271">
    <property type="entry name" value="DnaJ"/>
    <property type="match status" value="1"/>
</dbReference>
<dbReference type="Proteomes" id="UP000187455">
    <property type="component" value="Unassembled WGS sequence"/>
</dbReference>
<evidence type="ECO:0000259" key="2">
    <source>
        <dbReference type="PROSITE" id="PS50076"/>
    </source>
</evidence>
<feature type="compositionally biased region" description="Polar residues" evidence="1">
    <location>
        <begin position="257"/>
        <end position="278"/>
    </location>
</feature>
<feature type="compositionally biased region" description="Polar residues" evidence="1">
    <location>
        <begin position="452"/>
        <end position="468"/>
    </location>
</feature>
<dbReference type="PRINTS" id="PR00625">
    <property type="entry name" value="JDOMAIN"/>
</dbReference>
<feature type="compositionally biased region" description="Basic and acidic residues" evidence="1">
    <location>
        <begin position="524"/>
        <end position="535"/>
    </location>
</feature>
<dbReference type="GO" id="GO:0051082">
    <property type="term" value="F:unfolded protein binding"/>
    <property type="evidence" value="ECO:0007669"/>
    <property type="project" value="TreeGrafter"/>
</dbReference>
<feature type="compositionally biased region" description="Low complexity" evidence="1">
    <location>
        <begin position="338"/>
        <end position="352"/>
    </location>
</feature>
<dbReference type="InterPro" id="IPR001623">
    <property type="entry name" value="DnaJ_domain"/>
</dbReference>
<dbReference type="PROSITE" id="PS50076">
    <property type="entry name" value="DNAJ_2"/>
    <property type="match status" value="1"/>
</dbReference>
<dbReference type="STRING" id="133383.A0A1R0GP78"/>
<dbReference type="Gene3D" id="1.10.287.110">
    <property type="entry name" value="DnaJ domain"/>
    <property type="match status" value="1"/>
</dbReference>
<dbReference type="SUPFAM" id="SSF46565">
    <property type="entry name" value="Chaperone J-domain"/>
    <property type="match status" value="1"/>
</dbReference>
<evidence type="ECO:0000313" key="3">
    <source>
        <dbReference type="EMBL" id="OLY78702.1"/>
    </source>
</evidence>
<feature type="region of interest" description="Disordered" evidence="1">
    <location>
        <begin position="244"/>
        <end position="393"/>
    </location>
</feature>
<proteinExistence type="predicted"/>
<evidence type="ECO:0000313" key="4">
    <source>
        <dbReference type="Proteomes" id="UP000187455"/>
    </source>
</evidence>
<protein>
    <submittedName>
        <fullName evidence="3">DnaJ-like protein</fullName>
    </submittedName>
</protein>
<gene>
    <name evidence="3" type="ORF">AYI68_g7242</name>
</gene>
<dbReference type="InterPro" id="IPR036869">
    <property type="entry name" value="J_dom_sf"/>
</dbReference>
<feature type="compositionally biased region" description="Polar residues" evidence="1">
    <location>
        <begin position="74"/>
        <end position="122"/>
    </location>
</feature>
<dbReference type="PANTHER" id="PTHR43948">
    <property type="entry name" value="DNAJ HOMOLOG SUBFAMILY B"/>
    <property type="match status" value="1"/>
</dbReference>
<evidence type="ECO:0000256" key="1">
    <source>
        <dbReference type="SAM" id="MobiDB-lite"/>
    </source>
</evidence>
<accession>A0A1R0GP78</accession>
<dbReference type="EMBL" id="LSSL01005686">
    <property type="protein sequence ID" value="OLY78702.1"/>
    <property type="molecule type" value="Genomic_DNA"/>
</dbReference>
<feature type="compositionally biased region" description="Basic and acidic residues" evidence="1">
    <location>
        <begin position="323"/>
        <end position="336"/>
    </location>
</feature>
<dbReference type="Pfam" id="PF00226">
    <property type="entry name" value="DnaJ"/>
    <property type="match status" value="1"/>
</dbReference>
<feature type="region of interest" description="Disordered" evidence="1">
    <location>
        <begin position="452"/>
        <end position="535"/>
    </location>
</feature>
<dbReference type="AlphaFoldDB" id="A0A1R0GP78"/>
<comment type="caution">
    <text evidence="3">The sequence shown here is derived from an EMBL/GenBank/DDBJ whole genome shotgun (WGS) entry which is preliminary data.</text>
</comment>
<dbReference type="GO" id="GO:0044183">
    <property type="term" value="F:protein folding chaperone"/>
    <property type="evidence" value="ECO:0007669"/>
    <property type="project" value="TreeGrafter"/>
</dbReference>